<evidence type="ECO:0000313" key="4">
    <source>
        <dbReference type="Proteomes" id="UP001230207"/>
    </source>
</evidence>
<sequence>MVGPKEENGKGTGPADAGADPSSAFGSADDPFGMTEWLKEVPVASLHPLMQHPVAAMAAATAIGFGVTSHFAGVMFGAMQGMAEAAQKAGTTGAETAPVHQPTQSAPVKAPKVETVERADPVEKTVKPKRNKPAARVVETVADDLKKIAGIGPKLEQVLNGMGIQRYQDIARWTTKDVQRVDEQLGFSGRIARDGWVESAKTLIKG</sequence>
<accession>A0ABU0BNS6</accession>
<dbReference type="Proteomes" id="UP001230207">
    <property type="component" value="Unassembled WGS sequence"/>
</dbReference>
<keyword evidence="2" id="KW-0472">Membrane</keyword>
<name>A0ABU0BNS6_9HYPH</name>
<gene>
    <name evidence="3" type="ORF">QO002_002042</name>
</gene>
<evidence type="ECO:0000313" key="3">
    <source>
        <dbReference type="EMBL" id="MDQ0319904.1"/>
    </source>
</evidence>
<evidence type="ECO:0000256" key="1">
    <source>
        <dbReference type="SAM" id="MobiDB-lite"/>
    </source>
</evidence>
<keyword evidence="2" id="KW-0812">Transmembrane</keyword>
<keyword evidence="4" id="KW-1185">Reference proteome</keyword>
<comment type="caution">
    <text evidence="3">The sequence shown here is derived from an EMBL/GenBank/DDBJ whole genome shotgun (WGS) entry which is preliminary data.</text>
</comment>
<organism evidence="3 4">
    <name type="scientific">Pararhizobium capsulatum DSM 1112</name>
    <dbReference type="NCBI Taxonomy" id="1121113"/>
    <lineage>
        <taxon>Bacteria</taxon>
        <taxon>Pseudomonadati</taxon>
        <taxon>Pseudomonadota</taxon>
        <taxon>Alphaproteobacteria</taxon>
        <taxon>Hyphomicrobiales</taxon>
        <taxon>Rhizobiaceae</taxon>
        <taxon>Rhizobium/Agrobacterium group</taxon>
        <taxon>Pararhizobium</taxon>
    </lineage>
</organism>
<dbReference type="EMBL" id="JAUSVF010000001">
    <property type="protein sequence ID" value="MDQ0319904.1"/>
    <property type="molecule type" value="Genomic_DNA"/>
</dbReference>
<feature type="region of interest" description="Disordered" evidence="1">
    <location>
        <begin position="1"/>
        <end position="31"/>
    </location>
</feature>
<proteinExistence type="predicted"/>
<protein>
    <submittedName>
        <fullName evidence="3">NADH-quinone oxidoreductase subunit E</fullName>
    </submittedName>
</protein>
<feature type="region of interest" description="Disordered" evidence="1">
    <location>
        <begin position="89"/>
        <end position="111"/>
    </location>
</feature>
<dbReference type="Gene3D" id="1.10.150.20">
    <property type="entry name" value="5' to 3' exonuclease, C-terminal subdomain"/>
    <property type="match status" value="1"/>
</dbReference>
<dbReference type="RefSeq" id="WP_307229184.1">
    <property type="nucleotide sequence ID" value="NZ_JAUSVF010000001.1"/>
</dbReference>
<evidence type="ECO:0000256" key="2">
    <source>
        <dbReference type="SAM" id="Phobius"/>
    </source>
</evidence>
<feature type="transmembrane region" description="Helical" evidence="2">
    <location>
        <begin position="54"/>
        <end position="78"/>
    </location>
</feature>
<reference evidence="3 4" key="1">
    <citation type="submission" date="2023-07" db="EMBL/GenBank/DDBJ databases">
        <title>Genomic Encyclopedia of Type Strains, Phase IV (KMG-IV): sequencing the most valuable type-strain genomes for metagenomic binning, comparative biology and taxonomic classification.</title>
        <authorList>
            <person name="Goeker M."/>
        </authorList>
    </citation>
    <scope>NUCLEOTIDE SEQUENCE [LARGE SCALE GENOMIC DNA]</scope>
    <source>
        <strain evidence="3 4">DSM 1112</strain>
    </source>
</reference>
<keyword evidence="2" id="KW-1133">Transmembrane helix</keyword>